<keyword evidence="2" id="KW-0238">DNA-binding</keyword>
<dbReference type="RefSeq" id="WP_122915112.1">
    <property type="nucleotide sequence ID" value="NZ_RHHT01000057.1"/>
</dbReference>
<organism evidence="5 6">
    <name type="scientific">Brevibacillus panacihumi</name>
    <dbReference type="NCBI Taxonomy" id="497735"/>
    <lineage>
        <taxon>Bacteria</taxon>
        <taxon>Bacillati</taxon>
        <taxon>Bacillota</taxon>
        <taxon>Bacilli</taxon>
        <taxon>Bacillales</taxon>
        <taxon>Paenibacillaceae</taxon>
        <taxon>Brevibacillus</taxon>
    </lineage>
</organism>
<dbReference type="PANTHER" id="PTHR42756">
    <property type="entry name" value="TRANSCRIPTIONAL REGULATOR, MARR"/>
    <property type="match status" value="1"/>
</dbReference>
<evidence type="ECO:0000256" key="3">
    <source>
        <dbReference type="ARBA" id="ARBA00023163"/>
    </source>
</evidence>
<evidence type="ECO:0000256" key="1">
    <source>
        <dbReference type="ARBA" id="ARBA00023015"/>
    </source>
</evidence>
<dbReference type="GO" id="GO:0003677">
    <property type="term" value="F:DNA binding"/>
    <property type="evidence" value="ECO:0007669"/>
    <property type="project" value="UniProtKB-KW"/>
</dbReference>
<reference evidence="5 6" key="1">
    <citation type="submission" date="2018-10" db="EMBL/GenBank/DDBJ databases">
        <title>Phylogenomics of Brevibacillus.</title>
        <authorList>
            <person name="Dunlap C."/>
        </authorList>
    </citation>
    <scope>NUCLEOTIDE SEQUENCE [LARGE SCALE GENOMIC DNA]</scope>
    <source>
        <strain evidence="5 6">JCM 15085</strain>
    </source>
</reference>
<feature type="domain" description="HTH marR-type" evidence="4">
    <location>
        <begin position="4"/>
        <end position="136"/>
    </location>
</feature>
<dbReference type="Proteomes" id="UP000281915">
    <property type="component" value="Unassembled WGS sequence"/>
</dbReference>
<comment type="caution">
    <text evidence="5">The sequence shown here is derived from an EMBL/GenBank/DDBJ whole genome shotgun (WGS) entry which is preliminary data.</text>
</comment>
<dbReference type="PRINTS" id="PR00598">
    <property type="entry name" value="HTHMARR"/>
</dbReference>
<name>A0A3M8CBM0_9BACL</name>
<dbReference type="PROSITE" id="PS50995">
    <property type="entry name" value="HTH_MARR_2"/>
    <property type="match status" value="1"/>
</dbReference>
<dbReference type="Gene3D" id="1.10.10.10">
    <property type="entry name" value="Winged helix-like DNA-binding domain superfamily/Winged helix DNA-binding domain"/>
    <property type="match status" value="1"/>
</dbReference>
<dbReference type="SMART" id="SM00347">
    <property type="entry name" value="HTH_MARR"/>
    <property type="match status" value="1"/>
</dbReference>
<evidence type="ECO:0000259" key="4">
    <source>
        <dbReference type="PROSITE" id="PS50995"/>
    </source>
</evidence>
<keyword evidence="3" id="KW-0804">Transcription</keyword>
<gene>
    <name evidence="5" type="ORF">EDM58_21270</name>
</gene>
<dbReference type="SUPFAM" id="SSF46785">
    <property type="entry name" value="Winged helix' DNA-binding domain"/>
    <property type="match status" value="1"/>
</dbReference>
<sequence>MRLDDALGFAINNTGRAMTRLLMTAFAPYDVTPEQWSILKRLEEGDEISIKELSKRVGKDQANVTRISDLLERKGLIMKKPNPEDKRSSLVCLMDEGKQIIRLLDPIDEQVHQVVLKGIAEHEMELLKQLLAKMRENCNAELQG</sequence>
<proteinExistence type="predicted"/>
<evidence type="ECO:0000313" key="5">
    <source>
        <dbReference type="EMBL" id="RNB73142.1"/>
    </source>
</evidence>
<protein>
    <submittedName>
        <fullName evidence="5">MarR family transcriptional regulator</fullName>
    </submittedName>
</protein>
<dbReference type="EMBL" id="RHHT01000057">
    <property type="protein sequence ID" value="RNB73142.1"/>
    <property type="molecule type" value="Genomic_DNA"/>
</dbReference>
<dbReference type="Pfam" id="PF01047">
    <property type="entry name" value="MarR"/>
    <property type="match status" value="1"/>
</dbReference>
<dbReference type="GO" id="GO:0003700">
    <property type="term" value="F:DNA-binding transcription factor activity"/>
    <property type="evidence" value="ECO:0007669"/>
    <property type="project" value="InterPro"/>
</dbReference>
<dbReference type="PANTHER" id="PTHR42756:SF1">
    <property type="entry name" value="TRANSCRIPTIONAL REPRESSOR OF EMRAB OPERON"/>
    <property type="match status" value="1"/>
</dbReference>
<accession>A0A3M8CBM0</accession>
<dbReference type="InterPro" id="IPR036390">
    <property type="entry name" value="WH_DNA-bd_sf"/>
</dbReference>
<evidence type="ECO:0000256" key="2">
    <source>
        <dbReference type="ARBA" id="ARBA00023125"/>
    </source>
</evidence>
<evidence type="ECO:0000313" key="6">
    <source>
        <dbReference type="Proteomes" id="UP000281915"/>
    </source>
</evidence>
<keyword evidence="1" id="KW-0805">Transcription regulation</keyword>
<dbReference type="InterPro" id="IPR000835">
    <property type="entry name" value="HTH_MarR-typ"/>
</dbReference>
<dbReference type="InterPro" id="IPR036388">
    <property type="entry name" value="WH-like_DNA-bd_sf"/>
</dbReference>
<dbReference type="AlphaFoldDB" id="A0A3M8CBM0"/>